<gene>
    <name evidence="2" type="ORF">BJ987_004700</name>
</gene>
<name>A0ABS4QL90_9NOCA</name>
<feature type="transmembrane region" description="Helical" evidence="1">
    <location>
        <begin position="52"/>
        <end position="75"/>
    </location>
</feature>
<dbReference type="Proteomes" id="UP001519325">
    <property type="component" value="Unassembled WGS sequence"/>
</dbReference>
<protein>
    <submittedName>
        <fullName evidence="2">Uncharacterized protein</fullName>
    </submittedName>
</protein>
<keyword evidence="1" id="KW-1133">Transmembrane helix</keyword>
<dbReference type="EMBL" id="JAGGMR010000001">
    <property type="protein sequence ID" value="MBP2191799.1"/>
    <property type="molecule type" value="Genomic_DNA"/>
</dbReference>
<comment type="caution">
    <text evidence="2">The sequence shown here is derived from an EMBL/GenBank/DDBJ whole genome shotgun (WGS) entry which is preliminary data.</text>
</comment>
<dbReference type="RefSeq" id="WP_209893966.1">
    <property type="nucleotide sequence ID" value="NZ_JAGGMR010000001.1"/>
</dbReference>
<evidence type="ECO:0000313" key="3">
    <source>
        <dbReference type="Proteomes" id="UP001519325"/>
    </source>
</evidence>
<keyword evidence="3" id="KW-1185">Reference proteome</keyword>
<sequence>MGTEPLVDTQPLPAVSSEESADFAELAVGWGPWAVGSAVREDMSMTQKWLRYRWQVFGGVLAGAVLIVVIGIAWITHAR</sequence>
<evidence type="ECO:0000256" key="1">
    <source>
        <dbReference type="SAM" id="Phobius"/>
    </source>
</evidence>
<proteinExistence type="predicted"/>
<evidence type="ECO:0000313" key="2">
    <source>
        <dbReference type="EMBL" id="MBP2191799.1"/>
    </source>
</evidence>
<keyword evidence="1" id="KW-0472">Membrane</keyword>
<organism evidence="2 3">
    <name type="scientific">Nocardia goodfellowii</name>
    <dbReference type="NCBI Taxonomy" id="882446"/>
    <lineage>
        <taxon>Bacteria</taxon>
        <taxon>Bacillati</taxon>
        <taxon>Actinomycetota</taxon>
        <taxon>Actinomycetes</taxon>
        <taxon>Mycobacteriales</taxon>
        <taxon>Nocardiaceae</taxon>
        <taxon>Nocardia</taxon>
    </lineage>
</organism>
<accession>A0ABS4QL90</accession>
<reference evidence="2 3" key="1">
    <citation type="submission" date="2021-03" db="EMBL/GenBank/DDBJ databases">
        <title>Sequencing the genomes of 1000 actinobacteria strains.</title>
        <authorList>
            <person name="Klenk H.-P."/>
        </authorList>
    </citation>
    <scope>NUCLEOTIDE SEQUENCE [LARGE SCALE GENOMIC DNA]</scope>
    <source>
        <strain evidence="2 3">DSM 45516</strain>
    </source>
</reference>
<keyword evidence="1" id="KW-0812">Transmembrane</keyword>